<organism evidence="2 3">
    <name type="scientific">Haemaphysalis longicornis</name>
    <name type="common">Bush tick</name>
    <dbReference type="NCBI Taxonomy" id="44386"/>
    <lineage>
        <taxon>Eukaryota</taxon>
        <taxon>Metazoa</taxon>
        <taxon>Ecdysozoa</taxon>
        <taxon>Arthropoda</taxon>
        <taxon>Chelicerata</taxon>
        <taxon>Arachnida</taxon>
        <taxon>Acari</taxon>
        <taxon>Parasitiformes</taxon>
        <taxon>Ixodida</taxon>
        <taxon>Ixodoidea</taxon>
        <taxon>Ixodidae</taxon>
        <taxon>Haemaphysalinae</taxon>
        <taxon>Haemaphysalis</taxon>
    </lineage>
</organism>
<feature type="compositionally biased region" description="Basic and acidic residues" evidence="1">
    <location>
        <begin position="34"/>
        <end position="49"/>
    </location>
</feature>
<dbReference type="VEuPathDB" id="VectorBase:HLOH_049437"/>
<feature type="region of interest" description="Disordered" evidence="1">
    <location>
        <begin position="1"/>
        <end position="49"/>
    </location>
</feature>
<feature type="compositionally biased region" description="Basic and acidic residues" evidence="1">
    <location>
        <begin position="1"/>
        <end position="17"/>
    </location>
</feature>
<protein>
    <submittedName>
        <fullName evidence="2">Uncharacterized protein</fullName>
    </submittedName>
</protein>
<sequence>MRRGDEAQRAEVKTTKKEARRHRSHIQTVFSETTKPDSDPRPTSADEPHELPAARGLVSANFQATAAPFANQKACTPGTAVYRPARFLRRTEAALVLSTAPVDKNALIVDFAWTSAAGPRCLPSRGRDNAVAIAFPTHLRAKKEAEEDTPRTSNDKNIIVISSPSIEGAKAYNNITTLKIKELEHQSVDYATPPEQCTKGVIHNIPSEESKEMISRSLVNKRNPTILQARRMGKTNSVVIVFEGEKVPYFVYYRTTE</sequence>
<name>A0A9J6GM02_HAELO</name>
<evidence type="ECO:0000313" key="3">
    <source>
        <dbReference type="Proteomes" id="UP000821853"/>
    </source>
</evidence>
<evidence type="ECO:0000256" key="1">
    <source>
        <dbReference type="SAM" id="MobiDB-lite"/>
    </source>
</evidence>
<accession>A0A9J6GM02</accession>
<dbReference type="AlphaFoldDB" id="A0A9J6GM02"/>
<gene>
    <name evidence="2" type="ORF">HPB48_001766</name>
</gene>
<dbReference type="Proteomes" id="UP000821853">
    <property type="component" value="Unassembled WGS sequence"/>
</dbReference>
<evidence type="ECO:0000313" key="2">
    <source>
        <dbReference type="EMBL" id="KAH9376379.1"/>
    </source>
</evidence>
<keyword evidence="3" id="KW-1185">Reference proteome</keyword>
<proteinExistence type="predicted"/>
<comment type="caution">
    <text evidence="2">The sequence shown here is derived from an EMBL/GenBank/DDBJ whole genome shotgun (WGS) entry which is preliminary data.</text>
</comment>
<dbReference type="EMBL" id="JABSTR010000008">
    <property type="protein sequence ID" value="KAH9376379.1"/>
    <property type="molecule type" value="Genomic_DNA"/>
</dbReference>
<reference evidence="2 3" key="1">
    <citation type="journal article" date="2020" name="Cell">
        <title>Large-Scale Comparative Analyses of Tick Genomes Elucidate Their Genetic Diversity and Vector Capacities.</title>
        <authorList>
            <consortium name="Tick Genome and Microbiome Consortium (TIGMIC)"/>
            <person name="Jia N."/>
            <person name="Wang J."/>
            <person name="Shi W."/>
            <person name="Du L."/>
            <person name="Sun Y."/>
            <person name="Zhan W."/>
            <person name="Jiang J.F."/>
            <person name="Wang Q."/>
            <person name="Zhang B."/>
            <person name="Ji P."/>
            <person name="Bell-Sakyi L."/>
            <person name="Cui X.M."/>
            <person name="Yuan T.T."/>
            <person name="Jiang B.G."/>
            <person name="Yang W.F."/>
            <person name="Lam T.T."/>
            <person name="Chang Q.C."/>
            <person name="Ding S.J."/>
            <person name="Wang X.J."/>
            <person name="Zhu J.G."/>
            <person name="Ruan X.D."/>
            <person name="Zhao L."/>
            <person name="Wei J.T."/>
            <person name="Ye R.Z."/>
            <person name="Que T.C."/>
            <person name="Du C.H."/>
            <person name="Zhou Y.H."/>
            <person name="Cheng J.X."/>
            <person name="Dai P.F."/>
            <person name="Guo W.B."/>
            <person name="Han X.H."/>
            <person name="Huang E.J."/>
            <person name="Li L.F."/>
            <person name="Wei W."/>
            <person name="Gao Y.C."/>
            <person name="Liu J.Z."/>
            <person name="Shao H.Z."/>
            <person name="Wang X."/>
            <person name="Wang C.C."/>
            <person name="Yang T.C."/>
            <person name="Huo Q.B."/>
            <person name="Li W."/>
            <person name="Chen H.Y."/>
            <person name="Chen S.E."/>
            <person name="Zhou L.G."/>
            <person name="Ni X.B."/>
            <person name="Tian J.H."/>
            <person name="Sheng Y."/>
            <person name="Liu T."/>
            <person name="Pan Y.S."/>
            <person name="Xia L.Y."/>
            <person name="Li J."/>
            <person name="Zhao F."/>
            <person name="Cao W.C."/>
        </authorList>
    </citation>
    <scope>NUCLEOTIDE SEQUENCE [LARGE SCALE GENOMIC DNA]</scope>
    <source>
        <strain evidence="2">HaeL-2018</strain>
    </source>
</reference>